<keyword evidence="3" id="KW-1003">Cell membrane</keyword>
<dbReference type="PANTHER" id="PTHR30193">
    <property type="entry name" value="ABC TRANSPORTER PERMEASE PROTEIN"/>
    <property type="match status" value="1"/>
</dbReference>
<dbReference type="SUPFAM" id="SSF161098">
    <property type="entry name" value="MetI-like"/>
    <property type="match status" value="1"/>
</dbReference>
<evidence type="ECO:0000256" key="2">
    <source>
        <dbReference type="ARBA" id="ARBA00022448"/>
    </source>
</evidence>
<accession>A0A3T1D1G3</accession>
<protein>
    <submittedName>
        <fullName evidence="9">ABC transporter permease</fullName>
    </submittedName>
</protein>
<evidence type="ECO:0000256" key="1">
    <source>
        <dbReference type="ARBA" id="ARBA00004651"/>
    </source>
</evidence>
<comment type="subcellular location">
    <subcellularLocation>
        <location evidence="1 7">Cell membrane</location>
        <topology evidence="1 7">Multi-pass membrane protein</topology>
    </subcellularLocation>
</comment>
<dbReference type="OrthoDB" id="9780883at2"/>
<evidence type="ECO:0000256" key="3">
    <source>
        <dbReference type="ARBA" id="ARBA00022475"/>
    </source>
</evidence>
<name>A0A3T1D1G3_9BACL</name>
<dbReference type="RefSeq" id="WP_130606114.1">
    <property type="nucleotide sequence ID" value="NZ_AP019400.1"/>
</dbReference>
<dbReference type="AlphaFoldDB" id="A0A3T1D1G3"/>
<proteinExistence type="inferred from homology"/>
<evidence type="ECO:0000256" key="4">
    <source>
        <dbReference type="ARBA" id="ARBA00022692"/>
    </source>
</evidence>
<keyword evidence="4 7" id="KW-0812">Transmembrane</keyword>
<keyword evidence="6 7" id="KW-0472">Membrane</keyword>
<feature type="transmembrane region" description="Helical" evidence="7">
    <location>
        <begin position="241"/>
        <end position="262"/>
    </location>
</feature>
<keyword evidence="10" id="KW-1185">Reference proteome</keyword>
<dbReference type="Pfam" id="PF00528">
    <property type="entry name" value="BPD_transp_1"/>
    <property type="match status" value="1"/>
</dbReference>
<evidence type="ECO:0000259" key="8">
    <source>
        <dbReference type="PROSITE" id="PS50928"/>
    </source>
</evidence>
<dbReference type="CDD" id="cd06261">
    <property type="entry name" value="TM_PBP2"/>
    <property type="match status" value="1"/>
</dbReference>
<dbReference type="GO" id="GO:0005886">
    <property type="term" value="C:plasma membrane"/>
    <property type="evidence" value="ECO:0007669"/>
    <property type="project" value="UniProtKB-SubCell"/>
</dbReference>
<organism evidence="9 10">
    <name type="scientific">Cohnella abietis</name>
    <dbReference type="NCBI Taxonomy" id="2507935"/>
    <lineage>
        <taxon>Bacteria</taxon>
        <taxon>Bacillati</taxon>
        <taxon>Bacillota</taxon>
        <taxon>Bacilli</taxon>
        <taxon>Bacillales</taxon>
        <taxon>Paenibacillaceae</taxon>
        <taxon>Cohnella</taxon>
    </lineage>
</organism>
<reference evidence="9 10" key="1">
    <citation type="submission" date="2019-01" db="EMBL/GenBank/DDBJ databases">
        <title>Complete genome sequence of Cohnella hallensis HS21 isolated from Korean fir (Abies koreana) rhizospheric soil.</title>
        <authorList>
            <person name="Jiang L."/>
            <person name="Kang S.W."/>
            <person name="Kim S."/>
            <person name="Jung J."/>
            <person name="Kim C.Y."/>
            <person name="Kim D.H."/>
            <person name="Kim S.W."/>
            <person name="Lee J."/>
        </authorList>
    </citation>
    <scope>NUCLEOTIDE SEQUENCE [LARGE SCALE GENOMIC DNA]</scope>
    <source>
        <strain evidence="9 10">HS21</strain>
    </source>
</reference>
<comment type="similarity">
    <text evidence="7">Belongs to the binding-protein-dependent transport system permease family.</text>
</comment>
<sequence length="306" mass="33751">MSSNFSVWRKWSLILWMIPGILIYLVFFAGPSIATAVLSFTDISGTPGAPWKYIGLDNYKEFLFLSNKRDVVDALRRTFIYTIAVVVFQTSIGLLFALLLNNKFKGQSVARTIIFTPVVLGVTVVGILSTLLLSNDGPINVILGWFGTSSTFLSSYDAAFPTVIAVNIWMYAGFTMIIFLAGLQTIPKDLYEAGYIDGTTPWSKFTKITFPLLLPTLITNLLVTMIGSLQNFQIIYVTTGGRFDTVTLPMMIVNAAFGMGVSSSGGTGSSYREGYAASLSMLLFVIILVFTILSQYYGSRKEREMF</sequence>
<dbReference type="Gene3D" id="1.10.3720.10">
    <property type="entry name" value="MetI-like"/>
    <property type="match status" value="1"/>
</dbReference>
<dbReference type="PANTHER" id="PTHR30193:SF37">
    <property type="entry name" value="INNER MEMBRANE ABC TRANSPORTER PERMEASE PROTEIN YCJO"/>
    <property type="match status" value="1"/>
</dbReference>
<dbReference type="KEGG" id="cohn:KCTCHS21_13420"/>
<dbReference type="InterPro" id="IPR035906">
    <property type="entry name" value="MetI-like_sf"/>
</dbReference>
<dbReference type="PROSITE" id="PS50928">
    <property type="entry name" value="ABC_TM1"/>
    <property type="match status" value="1"/>
</dbReference>
<feature type="transmembrane region" description="Helical" evidence="7">
    <location>
        <begin position="168"/>
        <end position="186"/>
    </location>
</feature>
<feature type="domain" description="ABC transmembrane type-1" evidence="8">
    <location>
        <begin position="75"/>
        <end position="294"/>
    </location>
</feature>
<feature type="transmembrane region" description="Helical" evidence="7">
    <location>
        <begin position="79"/>
        <end position="100"/>
    </location>
</feature>
<evidence type="ECO:0000313" key="10">
    <source>
        <dbReference type="Proteomes" id="UP000289856"/>
    </source>
</evidence>
<gene>
    <name evidence="9" type="ORF">KCTCHS21_13420</name>
</gene>
<feature type="transmembrane region" description="Helical" evidence="7">
    <location>
        <begin position="274"/>
        <end position="297"/>
    </location>
</feature>
<feature type="transmembrane region" description="Helical" evidence="7">
    <location>
        <begin position="139"/>
        <end position="156"/>
    </location>
</feature>
<dbReference type="InterPro" id="IPR051393">
    <property type="entry name" value="ABC_transporter_permease"/>
</dbReference>
<keyword evidence="5 7" id="KW-1133">Transmembrane helix</keyword>
<feature type="transmembrane region" description="Helical" evidence="7">
    <location>
        <begin position="112"/>
        <end position="133"/>
    </location>
</feature>
<dbReference type="InterPro" id="IPR000515">
    <property type="entry name" value="MetI-like"/>
</dbReference>
<dbReference type="EMBL" id="AP019400">
    <property type="protein sequence ID" value="BBI31943.1"/>
    <property type="molecule type" value="Genomic_DNA"/>
</dbReference>
<evidence type="ECO:0000256" key="7">
    <source>
        <dbReference type="RuleBase" id="RU363032"/>
    </source>
</evidence>
<dbReference type="Proteomes" id="UP000289856">
    <property type="component" value="Chromosome"/>
</dbReference>
<dbReference type="GO" id="GO:0055085">
    <property type="term" value="P:transmembrane transport"/>
    <property type="evidence" value="ECO:0007669"/>
    <property type="project" value="InterPro"/>
</dbReference>
<evidence type="ECO:0000313" key="9">
    <source>
        <dbReference type="EMBL" id="BBI31943.1"/>
    </source>
</evidence>
<keyword evidence="2 7" id="KW-0813">Transport</keyword>
<feature type="transmembrane region" description="Helical" evidence="7">
    <location>
        <begin position="12"/>
        <end position="34"/>
    </location>
</feature>
<evidence type="ECO:0000256" key="5">
    <source>
        <dbReference type="ARBA" id="ARBA00022989"/>
    </source>
</evidence>
<evidence type="ECO:0000256" key="6">
    <source>
        <dbReference type="ARBA" id="ARBA00023136"/>
    </source>
</evidence>
<feature type="transmembrane region" description="Helical" evidence="7">
    <location>
        <begin position="208"/>
        <end position="229"/>
    </location>
</feature>